<sequence length="520" mass="53026">MRTSTQEQEAAEAADPRRWWMLGVLSLALFVIILNNGLLNVAIPEIMQELGTGISATQWIVDGYAVVFAAALLTAGTLSDRYGRKRATLLGTCGFGVGSLLALTADGTVQLVAARCVMGLAAAFVMPGTLAILVDVFPARERPRAIAVWGSSSALGVAAGPVIGGLLVDRFWWGSIFLVNLPPVLVVLAAGLWLLPESSEKVPRPADPVGAVLGSATMTALVYGVIHAAGQGWTSAPVLVALTACGACAAGFVAWERRHPFPMVNFALLRTPAFLGASAGSMLLFLGLAGTLFVLTQQLQFALGYSPLEAGLAVAPLAVGVGLGSTLTTALTRLAGTDGGVACGLACAAAGMLTLSQFSDSYLPIVAGLLLSGFGIGLALTPVTDTVMTLVPPERSGNAAALNDTMQELGNALGVAVVGTVLARQYGTQAAGPPASREARQSFVEAASSGFLVAASVVAAGAAVAAALLPGSNPVGRHRLVPGSRTPGRHRRPRQRSIGPTAWSEEAAEPVPALPSLSDA</sequence>
<evidence type="ECO:0000256" key="6">
    <source>
        <dbReference type="SAM" id="MobiDB-lite"/>
    </source>
</evidence>
<feature type="transmembrane region" description="Helical" evidence="7">
    <location>
        <begin position="267"/>
        <end position="290"/>
    </location>
</feature>
<feature type="transmembrane region" description="Helical" evidence="7">
    <location>
        <begin position="339"/>
        <end position="359"/>
    </location>
</feature>
<protein>
    <submittedName>
        <fullName evidence="9">MFS transporter</fullName>
    </submittedName>
</protein>
<dbReference type="SUPFAM" id="SSF103473">
    <property type="entry name" value="MFS general substrate transporter"/>
    <property type="match status" value="1"/>
</dbReference>
<name>A0ABQ2MG74_9ACTN</name>
<keyword evidence="5" id="KW-0046">Antibiotic resistance</keyword>
<evidence type="ECO:0000256" key="4">
    <source>
        <dbReference type="ARBA" id="ARBA00023136"/>
    </source>
</evidence>
<comment type="caution">
    <text evidence="9">The sequence shown here is derived from an EMBL/GenBank/DDBJ whole genome shotgun (WGS) entry which is preliminary data.</text>
</comment>
<feature type="transmembrane region" description="Helical" evidence="7">
    <location>
        <begin position="146"/>
        <end position="166"/>
    </location>
</feature>
<dbReference type="Gene3D" id="1.20.1250.20">
    <property type="entry name" value="MFS general substrate transporter like domains"/>
    <property type="match status" value="1"/>
</dbReference>
<feature type="transmembrane region" description="Helical" evidence="7">
    <location>
        <begin position="172"/>
        <end position="196"/>
    </location>
</feature>
<evidence type="ECO:0000256" key="7">
    <source>
        <dbReference type="SAM" id="Phobius"/>
    </source>
</evidence>
<keyword evidence="2 7" id="KW-0812">Transmembrane</keyword>
<feature type="transmembrane region" description="Helical" evidence="7">
    <location>
        <begin position="111"/>
        <end position="134"/>
    </location>
</feature>
<dbReference type="PANTHER" id="PTHR42718">
    <property type="entry name" value="MAJOR FACILITATOR SUPERFAMILY MULTIDRUG TRANSPORTER MFSC"/>
    <property type="match status" value="1"/>
</dbReference>
<organism evidence="9 10">
    <name type="scientific">Streptomyces daqingensis</name>
    <dbReference type="NCBI Taxonomy" id="1472640"/>
    <lineage>
        <taxon>Bacteria</taxon>
        <taxon>Bacillati</taxon>
        <taxon>Actinomycetota</taxon>
        <taxon>Actinomycetes</taxon>
        <taxon>Kitasatosporales</taxon>
        <taxon>Streptomycetaceae</taxon>
        <taxon>Streptomyces</taxon>
    </lineage>
</organism>
<dbReference type="PANTHER" id="PTHR42718:SF42">
    <property type="entry name" value="EXPORT PROTEIN"/>
    <property type="match status" value="1"/>
</dbReference>
<evidence type="ECO:0000259" key="8">
    <source>
        <dbReference type="PROSITE" id="PS50850"/>
    </source>
</evidence>
<dbReference type="PROSITE" id="PS50850">
    <property type="entry name" value="MFS"/>
    <property type="match status" value="1"/>
</dbReference>
<evidence type="ECO:0000313" key="9">
    <source>
        <dbReference type="EMBL" id="GGO51191.1"/>
    </source>
</evidence>
<dbReference type="InterPro" id="IPR005829">
    <property type="entry name" value="Sugar_transporter_CS"/>
</dbReference>
<evidence type="ECO:0000256" key="1">
    <source>
        <dbReference type="ARBA" id="ARBA00004651"/>
    </source>
</evidence>
<dbReference type="PROSITE" id="PS00216">
    <property type="entry name" value="SUGAR_TRANSPORT_1"/>
    <property type="match status" value="1"/>
</dbReference>
<feature type="region of interest" description="Disordered" evidence="6">
    <location>
        <begin position="475"/>
        <end position="520"/>
    </location>
</feature>
<feature type="transmembrane region" description="Helical" evidence="7">
    <location>
        <begin position="20"/>
        <end position="39"/>
    </location>
</feature>
<feature type="transmembrane region" description="Helical" evidence="7">
    <location>
        <begin position="365"/>
        <end position="388"/>
    </location>
</feature>
<dbReference type="Gene3D" id="1.20.1720.10">
    <property type="entry name" value="Multidrug resistance protein D"/>
    <property type="match status" value="1"/>
</dbReference>
<dbReference type="InterPro" id="IPR020846">
    <property type="entry name" value="MFS_dom"/>
</dbReference>
<evidence type="ECO:0000313" key="10">
    <source>
        <dbReference type="Proteomes" id="UP000631535"/>
    </source>
</evidence>
<gene>
    <name evidence="9" type="ORF">GCM10012287_32640</name>
</gene>
<dbReference type="InterPro" id="IPR036259">
    <property type="entry name" value="MFS_trans_sf"/>
</dbReference>
<accession>A0ABQ2MG74</accession>
<dbReference type="EMBL" id="BMMP01000010">
    <property type="protein sequence ID" value="GGO51191.1"/>
    <property type="molecule type" value="Genomic_DNA"/>
</dbReference>
<dbReference type="Proteomes" id="UP000631535">
    <property type="component" value="Unassembled WGS sequence"/>
</dbReference>
<keyword evidence="3 7" id="KW-1133">Transmembrane helix</keyword>
<dbReference type="PRINTS" id="PR01036">
    <property type="entry name" value="TCRTETB"/>
</dbReference>
<comment type="subcellular location">
    <subcellularLocation>
        <location evidence="1">Cell membrane</location>
        <topology evidence="1">Multi-pass membrane protein</topology>
    </subcellularLocation>
</comment>
<feature type="transmembrane region" description="Helical" evidence="7">
    <location>
        <begin position="447"/>
        <end position="469"/>
    </location>
</feature>
<dbReference type="RefSeq" id="WP_229711933.1">
    <property type="nucleotide sequence ID" value="NZ_BMMP01000010.1"/>
</dbReference>
<proteinExistence type="predicted"/>
<keyword evidence="10" id="KW-1185">Reference proteome</keyword>
<feature type="transmembrane region" description="Helical" evidence="7">
    <location>
        <begin position="87"/>
        <end position="105"/>
    </location>
</feature>
<feature type="transmembrane region" description="Helical" evidence="7">
    <location>
        <begin position="208"/>
        <end position="230"/>
    </location>
</feature>
<evidence type="ECO:0000256" key="5">
    <source>
        <dbReference type="ARBA" id="ARBA00023251"/>
    </source>
</evidence>
<keyword evidence="4 7" id="KW-0472">Membrane</keyword>
<evidence type="ECO:0000256" key="2">
    <source>
        <dbReference type="ARBA" id="ARBA00022692"/>
    </source>
</evidence>
<dbReference type="Pfam" id="PF07690">
    <property type="entry name" value="MFS_1"/>
    <property type="match status" value="1"/>
</dbReference>
<feature type="domain" description="Major facilitator superfamily (MFS) profile" evidence="8">
    <location>
        <begin position="21"/>
        <end position="473"/>
    </location>
</feature>
<feature type="transmembrane region" description="Helical" evidence="7">
    <location>
        <begin position="310"/>
        <end position="332"/>
    </location>
</feature>
<feature type="transmembrane region" description="Helical" evidence="7">
    <location>
        <begin position="236"/>
        <end position="255"/>
    </location>
</feature>
<evidence type="ECO:0000256" key="3">
    <source>
        <dbReference type="ARBA" id="ARBA00022989"/>
    </source>
</evidence>
<dbReference type="CDD" id="cd17321">
    <property type="entry name" value="MFS_MMR_MDR_like"/>
    <property type="match status" value="1"/>
</dbReference>
<reference evidence="10" key="1">
    <citation type="journal article" date="2019" name="Int. J. Syst. Evol. Microbiol.">
        <title>The Global Catalogue of Microorganisms (GCM) 10K type strain sequencing project: providing services to taxonomists for standard genome sequencing and annotation.</title>
        <authorList>
            <consortium name="The Broad Institute Genomics Platform"/>
            <consortium name="The Broad Institute Genome Sequencing Center for Infectious Disease"/>
            <person name="Wu L."/>
            <person name="Ma J."/>
        </authorList>
    </citation>
    <scope>NUCLEOTIDE SEQUENCE [LARGE SCALE GENOMIC DNA]</scope>
    <source>
        <strain evidence="10">CGMCC 4.7178</strain>
    </source>
</reference>
<feature type="transmembrane region" description="Helical" evidence="7">
    <location>
        <begin position="59"/>
        <end position="78"/>
    </location>
</feature>
<dbReference type="InterPro" id="IPR011701">
    <property type="entry name" value="MFS"/>
</dbReference>